<keyword evidence="4 7" id="KW-1133">Transmembrane helix</keyword>
<protein>
    <recommendedName>
        <fullName evidence="2">Coiled-coil domain-containing protein 167</fullName>
    </recommendedName>
</protein>
<evidence type="ECO:0000256" key="6">
    <source>
        <dbReference type="ARBA" id="ARBA00023136"/>
    </source>
</evidence>
<gene>
    <name evidence="8" type="ORF">CLUMA_CG013556</name>
</gene>
<name>A0A1J1IJ82_9DIPT</name>
<dbReference type="InterPro" id="IPR028194">
    <property type="entry name" value="CC167"/>
</dbReference>
<proteinExistence type="predicted"/>
<comment type="subcellular location">
    <subcellularLocation>
        <location evidence="1">Membrane</location>
        <topology evidence="1">Single-pass membrane protein</topology>
    </subcellularLocation>
</comment>
<keyword evidence="9" id="KW-1185">Reference proteome</keyword>
<evidence type="ECO:0000256" key="5">
    <source>
        <dbReference type="ARBA" id="ARBA00023054"/>
    </source>
</evidence>
<dbReference type="GO" id="GO:0016020">
    <property type="term" value="C:membrane"/>
    <property type="evidence" value="ECO:0007669"/>
    <property type="project" value="UniProtKB-SubCell"/>
</dbReference>
<evidence type="ECO:0000256" key="1">
    <source>
        <dbReference type="ARBA" id="ARBA00004167"/>
    </source>
</evidence>
<reference evidence="8 9" key="1">
    <citation type="submission" date="2015-04" db="EMBL/GenBank/DDBJ databases">
        <authorList>
            <person name="Syromyatnikov M.Y."/>
            <person name="Popov V.N."/>
        </authorList>
    </citation>
    <scope>NUCLEOTIDE SEQUENCE [LARGE SCALE GENOMIC DNA]</scope>
</reference>
<dbReference type="EMBL" id="CVRI01000054">
    <property type="protein sequence ID" value="CRL00283.1"/>
    <property type="molecule type" value="Genomic_DNA"/>
</dbReference>
<sequence length="99" mass="11483">MQFNDSCPISKQTESIAETIQDLNTRIRSLEIKLTYLNPDSSEKKTLATEIGEIKKLVSAHENNLKQLRKNNRTSFIFCALLIFLIFLIYCTYVLIYGY</sequence>
<feature type="transmembrane region" description="Helical" evidence="7">
    <location>
        <begin position="76"/>
        <end position="96"/>
    </location>
</feature>
<evidence type="ECO:0000256" key="4">
    <source>
        <dbReference type="ARBA" id="ARBA00022989"/>
    </source>
</evidence>
<dbReference type="Proteomes" id="UP000183832">
    <property type="component" value="Unassembled WGS sequence"/>
</dbReference>
<evidence type="ECO:0000256" key="7">
    <source>
        <dbReference type="SAM" id="Phobius"/>
    </source>
</evidence>
<dbReference type="AlphaFoldDB" id="A0A1J1IJ82"/>
<accession>A0A1J1IJ82</accession>
<evidence type="ECO:0000313" key="8">
    <source>
        <dbReference type="EMBL" id="CRL00283.1"/>
    </source>
</evidence>
<keyword evidence="3 7" id="KW-0812">Transmembrane</keyword>
<keyword evidence="6 7" id="KW-0472">Membrane</keyword>
<evidence type="ECO:0000256" key="3">
    <source>
        <dbReference type="ARBA" id="ARBA00022692"/>
    </source>
</evidence>
<evidence type="ECO:0000256" key="2">
    <source>
        <dbReference type="ARBA" id="ARBA00022350"/>
    </source>
</evidence>
<dbReference type="Pfam" id="PF15188">
    <property type="entry name" value="CCDC-167"/>
    <property type="match status" value="1"/>
</dbReference>
<organism evidence="8 9">
    <name type="scientific">Clunio marinus</name>
    <dbReference type="NCBI Taxonomy" id="568069"/>
    <lineage>
        <taxon>Eukaryota</taxon>
        <taxon>Metazoa</taxon>
        <taxon>Ecdysozoa</taxon>
        <taxon>Arthropoda</taxon>
        <taxon>Hexapoda</taxon>
        <taxon>Insecta</taxon>
        <taxon>Pterygota</taxon>
        <taxon>Neoptera</taxon>
        <taxon>Endopterygota</taxon>
        <taxon>Diptera</taxon>
        <taxon>Nematocera</taxon>
        <taxon>Chironomoidea</taxon>
        <taxon>Chironomidae</taxon>
        <taxon>Clunio</taxon>
    </lineage>
</organism>
<evidence type="ECO:0000313" key="9">
    <source>
        <dbReference type="Proteomes" id="UP000183832"/>
    </source>
</evidence>
<dbReference type="PANTHER" id="PTHR31759:SF1">
    <property type="entry name" value="COILED-COIL DOMAIN-CONTAINING PROTEIN 167"/>
    <property type="match status" value="1"/>
</dbReference>
<dbReference type="PANTHER" id="PTHR31759">
    <property type="entry name" value="COILED-COIL DOMAIN-CONTAINING PROTEIN 167"/>
    <property type="match status" value="1"/>
</dbReference>
<keyword evidence="5" id="KW-0175">Coiled coil</keyword>